<dbReference type="AlphaFoldDB" id="A0A2S0KKG0"/>
<dbReference type="InterPro" id="IPR050546">
    <property type="entry name" value="Glycosyl_Hydrlase_16"/>
</dbReference>
<dbReference type="GO" id="GO:0004553">
    <property type="term" value="F:hydrolase activity, hydrolyzing O-glycosyl compounds"/>
    <property type="evidence" value="ECO:0007669"/>
    <property type="project" value="InterPro"/>
</dbReference>
<gene>
    <name evidence="3" type="ORF">C6V83_10665</name>
</gene>
<protein>
    <submittedName>
        <fullName evidence="3">Glycoside hydrolase</fullName>
    </submittedName>
</protein>
<proteinExistence type="inferred from homology"/>
<dbReference type="PANTHER" id="PTHR10963:SF55">
    <property type="entry name" value="GLYCOSIDE HYDROLASE FAMILY 16 PROTEIN"/>
    <property type="match status" value="1"/>
</dbReference>
<dbReference type="EMBL" id="CP027433">
    <property type="protein sequence ID" value="AVM02170.1"/>
    <property type="molecule type" value="Genomic_DNA"/>
</dbReference>
<dbReference type="OrthoDB" id="9809583at2"/>
<comment type="similarity">
    <text evidence="1">Belongs to the glycosyl hydrolase 16 family.</text>
</comment>
<accession>A0A2S0KKG0</accession>
<keyword evidence="4" id="KW-1185">Reference proteome</keyword>
<dbReference type="Pfam" id="PF26113">
    <property type="entry name" value="GH16_XgeA"/>
    <property type="match status" value="1"/>
</dbReference>
<reference evidence="3 4" key="1">
    <citation type="submission" date="2018-03" db="EMBL/GenBank/DDBJ databases">
        <title>Characteristics and genome of n-alkane degrading marine bacteria Gordonia iterans isolated from crude oil contaminated in Tae-an, South Korea.</title>
        <authorList>
            <person name="Lee S.-S."/>
            <person name="Kim H."/>
        </authorList>
    </citation>
    <scope>NUCLEOTIDE SEQUENCE [LARGE SCALE GENOMIC DNA]</scope>
    <source>
        <strain evidence="3 4">Co17</strain>
    </source>
</reference>
<evidence type="ECO:0000256" key="1">
    <source>
        <dbReference type="ARBA" id="ARBA00006865"/>
    </source>
</evidence>
<evidence type="ECO:0000313" key="4">
    <source>
        <dbReference type="Proteomes" id="UP000239814"/>
    </source>
</evidence>
<keyword evidence="3" id="KW-0378">Hydrolase</keyword>
<evidence type="ECO:0000259" key="2">
    <source>
        <dbReference type="PROSITE" id="PS51762"/>
    </source>
</evidence>
<dbReference type="PROSITE" id="PS51762">
    <property type="entry name" value="GH16_2"/>
    <property type="match status" value="1"/>
</dbReference>
<dbReference type="GO" id="GO:0005975">
    <property type="term" value="P:carbohydrate metabolic process"/>
    <property type="evidence" value="ECO:0007669"/>
    <property type="project" value="InterPro"/>
</dbReference>
<dbReference type="Gene3D" id="2.60.120.200">
    <property type="match status" value="1"/>
</dbReference>
<feature type="domain" description="GH16" evidence="2">
    <location>
        <begin position="12"/>
        <end position="254"/>
    </location>
</feature>
<dbReference type="Proteomes" id="UP000239814">
    <property type="component" value="Chromosome"/>
</dbReference>
<dbReference type="KEGG" id="git:C6V83_10665"/>
<dbReference type="PANTHER" id="PTHR10963">
    <property type="entry name" value="GLYCOSYL HYDROLASE-RELATED"/>
    <property type="match status" value="1"/>
</dbReference>
<evidence type="ECO:0000313" key="3">
    <source>
        <dbReference type="EMBL" id="AVM02170.1"/>
    </source>
</evidence>
<dbReference type="InterPro" id="IPR013320">
    <property type="entry name" value="ConA-like_dom_sf"/>
</dbReference>
<organism evidence="3 4">
    <name type="scientific">Gordonia iterans</name>
    <dbReference type="NCBI Taxonomy" id="1004901"/>
    <lineage>
        <taxon>Bacteria</taxon>
        <taxon>Bacillati</taxon>
        <taxon>Actinomycetota</taxon>
        <taxon>Actinomycetes</taxon>
        <taxon>Mycobacteriales</taxon>
        <taxon>Gordoniaceae</taxon>
        <taxon>Gordonia</taxon>
    </lineage>
</organism>
<dbReference type="SUPFAM" id="SSF49899">
    <property type="entry name" value="Concanavalin A-like lectins/glucanases"/>
    <property type="match status" value="1"/>
</dbReference>
<name>A0A2S0KKG0_9ACTN</name>
<dbReference type="CDD" id="cd08023">
    <property type="entry name" value="GH16_laminarinase_like"/>
    <property type="match status" value="1"/>
</dbReference>
<dbReference type="InterPro" id="IPR000757">
    <property type="entry name" value="Beta-glucanase-like"/>
</dbReference>
<sequence>MAVSVLAAGCTTSTAAEPEPRVLFADDFDGPAGPVGAPWQPQVGAGGWGNDELQRYTDSTENVRLDGKGNLAITAHYRDGEITSGRVHTLGEYSLVNGLVAARISLPGGRGLHPAFWLLGDDIEKVGWPDAGEIDVIETLNDAGDFHTGVHAPQDSAERGQNLSASGPAPVPLSGQFRVYWMRKSPGRIETGIDDETLFAVTRADLADDARWVFDQPFHLLLNLAVGGDWPGPPDESTPNLSTMLIDWVKVTEL</sequence>